<dbReference type="Proteomes" id="UP001261125">
    <property type="component" value="Unassembled WGS sequence"/>
</dbReference>
<organism evidence="10 11">
    <name type="scientific">Microbacterium phycohabitans</name>
    <dbReference type="NCBI Taxonomy" id="3075993"/>
    <lineage>
        <taxon>Bacteria</taxon>
        <taxon>Bacillati</taxon>
        <taxon>Actinomycetota</taxon>
        <taxon>Actinomycetes</taxon>
        <taxon>Micrococcales</taxon>
        <taxon>Microbacteriaceae</taxon>
        <taxon>Microbacterium</taxon>
    </lineage>
</organism>
<dbReference type="Gene3D" id="3.40.50.150">
    <property type="entry name" value="Vaccinia Virus protein VP39"/>
    <property type="match status" value="2"/>
</dbReference>
<feature type="domain" description="DNA methylase N-4/N-6" evidence="9">
    <location>
        <begin position="28"/>
        <end position="110"/>
    </location>
</feature>
<proteinExistence type="inferred from homology"/>
<keyword evidence="5" id="KW-0949">S-adenosyl-L-methionine</keyword>
<dbReference type="EMBL" id="JAWDIT010000004">
    <property type="protein sequence ID" value="MDU0346469.1"/>
    <property type="molecule type" value="Genomic_DNA"/>
</dbReference>
<dbReference type="InterPro" id="IPR029063">
    <property type="entry name" value="SAM-dependent_MTases_sf"/>
</dbReference>
<keyword evidence="7" id="KW-0238">DNA-binding</keyword>
<dbReference type="EC" id="2.1.1.113" evidence="2"/>
<evidence type="ECO:0000256" key="7">
    <source>
        <dbReference type="ARBA" id="ARBA00023125"/>
    </source>
</evidence>
<evidence type="ECO:0000313" key="10">
    <source>
        <dbReference type="EMBL" id="MDU0346469.1"/>
    </source>
</evidence>
<protein>
    <recommendedName>
        <fullName evidence="2">site-specific DNA-methyltransferase (cytosine-N(4)-specific)</fullName>
        <ecNumber evidence="2">2.1.1.113</ecNumber>
    </recommendedName>
</protein>
<evidence type="ECO:0000256" key="6">
    <source>
        <dbReference type="ARBA" id="ARBA00022747"/>
    </source>
</evidence>
<dbReference type="Pfam" id="PF01555">
    <property type="entry name" value="N6_N4_Mtase"/>
    <property type="match status" value="1"/>
</dbReference>
<dbReference type="GO" id="GO:0008168">
    <property type="term" value="F:methyltransferase activity"/>
    <property type="evidence" value="ECO:0007669"/>
    <property type="project" value="UniProtKB-KW"/>
</dbReference>
<dbReference type="PROSITE" id="PS00093">
    <property type="entry name" value="N4_MTASE"/>
    <property type="match status" value="1"/>
</dbReference>
<keyword evidence="11" id="KW-1185">Reference proteome</keyword>
<keyword evidence="4" id="KW-0808">Transferase</keyword>
<evidence type="ECO:0000256" key="3">
    <source>
        <dbReference type="ARBA" id="ARBA00022603"/>
    </source>
</evidence>
<evidence type="ECO:0000256" key="4">
    <source>
        <dbReference type="ARBA" id="ARBA00022679"/>
    </source>
</evidence>
<evidence type="ECO:0000256" key="2">
    <source>
        <dbReference type="ARBA" id="ARBA00012185"/>
    </source>
</evidence>
<comment type="similarity">
    <text evidence="1">Belongs to the N(4)/N(6)-methyltransferase family. N(4) subfamily.</text>
</comment>
<gene>
    <name evidence="10" type="ORF">RWH44_12255</name>
</gene>
<dbReference type="RefSeq" id="WP_316004785.1">
    <property type="nucleotide sequence ID" value="NZ_JAWDIT010000004.1"/>
</dbReference>
<evidence type="ECO:0000313" key="11">
    <source>
        <dbReference type="Proteomes" id="UP001261125"/>
    </source>
</evidence>
<accession>A0ABU3SNU3</accession>
<evidence type="ECO:0000259" key="9">
    <source>
        <dbReference type="Pfam" id="PF01555"/>
    </source>
</evidence>
<dbReference type="SUPFAM" id="SSF53335">
    <property type="entry name" value="S-adenosyl-L-methionine-dependent methyltransferases"/>
    <property type="match status" value="1"/>
</dbReference>
<dbReference type="GO" id="GO:0032259">
    <property type="term" value="P:methylation"/>
    <property type="evidence" value="ECO:0007669"/>
    <property type="project" value="UniProtKB-KW"/>
</dbReference>
<dbReference type="InterPro" id="IPR002941">
    <property type="entry name" value="DNA_methylase_N4/N6"/>
</dbReference>
<name>A0ABU3SNU3_9MICO</name>
<dbReference type="InterPro" id="IPR017985">
    <property type="entry name" value="MeTrfase_CN4_CS"/>
</dbReference>
<evidence type="ECO:0000256" key="5">
    <source>
        <dbReference type="ARBA" id="ARBA00022691"/>
    </source>
</evidence>
<comment type="caution">
    <text evidence="10">The sequence shown here is derived from an EMBL/GenBank/DDBJ whole genome shotgun (WGS) entry which is preliminary data.</text>
</comment>
<reference evidence="10 11" key="1">
    <citation type="submission" date="2023-09" db="EMBL/GenBank/DDBJ databases">
        <title>Microbacterium fusihabitans sp. nov., Microbacterium phycihabitans sp. nov., and Microbacterium cervinum sp. nov., isolated from dried seaweeds of beach.</title>
        <authorList>
            <person name="Lee S.D."/>
        </authorList>
    </citation>
    <scope>NUCLEOTIDE SEQUENCE [LARGE SCALE GENOMIC DNA]</scope>
    <source>
        <strain evidence="10 11">KSW2-29</strain>
    </source>
</reference>
<keyword evidence="3 10" id="KW-0489">Methyltransferase</keyword>
<keyword evidence="6" id="KW-0680">Restriction system</keyword>
<sequence length="449" mass="50623">MIPEHALRSDLPTLTEGPAESLEARLDKRAQENPHYWDFRGISGRVGGHGYFQYPAMMVPELQRALLEDLLETDPGVELIYDPFMGSGTVLLESLYLGLSFIGSDINPMAVLLSHVKAHPPQSEFARDGGKRVLNRAIYSTSEWTLNFAHRDKWFDPTVIRDLSRLHEAIRGEEDKRLRRFLWVCLAETVRFVSNSRLSTFKLHKYSDEDMENRSPDALKQFGLILSSNVDGIRDHETALPPNHGTVTLFCEDVMEGLPDGTLVDAIMTSPPYGDNHTTVPYGQYSYLPLQWIAASDLVGEVVIDRISRPGTLDTVSLGGRRLTAAKGVPSQIAEEVPSLTKWINDRSYKNGTTQKVITFVDDYRRALRSADRALRQGGYIFLTLGERRVADADVPLVAFTQEILEALNYRHVRSIDRLLPSRKRMARRNAAGETMARETILIMRKNVA</sequence>
<comment type="catalytic activity">
    <reaction evidence="8">
        <text>a 2'-deoxycytidine in DNA + S-adenosyl-L-methionine = an N(4)-methyl-2'-deoxycytidine in DNA + S-adenosyl-L-homocysteine + H(+)</text>
        <dbReference type="Rhea" id="RHEA:16857"/>
        <dbReference type="Rhea" id="RHEA-COMP:11369"/>
        <dbReference type="Rhea" id="RHEA-COMP:13674"/>
        <dbReference type="ChEBI" id="CHEBI:15378"/>
        <dbReference type="ChEBI" id="CHEBI:57856"/>
        <dbReference type="ChEBI" id="CHEBI:59789"/>
        <dbReference type="ChEBI" id="CHEBI:85452"/>
        <dbReference type="ChEBI" id="CHEBI:137933"/>
        <dbReference type="EC" id="2.1.1.113"/>
    </reaction>
</comment>
<evidence type="ECO:0000256" key="8">
    <source>
        <dbReference type="ARBA" id="ARBA00049120"/>
    </source>
</evidence>
<evidence type="ECO:0000256" key="1">
    <source>
        <dbReference type="ARBA" id="ARBA00010203"/>
    </source>
</evidence>